<protein>
    <submittedName>
        <fullName evidence="1">Uncharacterized protein</fullName>
    </submittedName>
</protein>
<sequence length="154" mass="17252">MAPGYYHGDYSLFLGIEITTLTIAIIRETKVLNGELSPTDFARLYAHDVGRLYFNSCNRTLNHSNQHGISTILSWIRHRRWNSRSNLCLDWPIELVSIFNISPRVQLDPGFYTVDIPKAVSYADKSLALLGAVYRATGLFHLGGTGHSIAVQSN</sequence>
<organism evidence="1 2">
    <name type="scientific">Corynespora cassiicola Philippines</name>
    <dbReference type="NCBI Taxonomy" id="1448308"/>
    <lineage>
        <taxon>Eukaryota</taxon>
        <taxon>Fungi</taxon>
        <taxon>Dikarya</taxon>
        <taxon>Ascomycota</taxon>
        <taxon>Pezizomycotina</taxon>
        <taxon>Dothideomycetes</taxon>
        <taxon>Pleosporomycetidae</taxon>
        <taxon>Pleosporales</taxon>
        <taxon>Corynesporascaceae</taxon>
        <taxon>Corynespora</taxon>
    </lineage>
</organism>
<evidence type="ECO:0000313" key="1">
    <source>
        <dbReference type="EMBL" id="PSN66574.1"/>
    </source>
</evidence>
<keyword evidence="2" id="KW-1185">Reference proteome</keyword>
<dbReference type="Proteomes" id="UP000240883">
    <property type="component" value="Unassembled WGS sequence"/>
</dbReference>
<evidence type="ECO:0000313" key="2">
    <source>
        <dbReference type="Proteomes" id="UP000240883"/>
    </source>
</evidence>
<dbReference type="EMBL" id="KZ678135">
    <property type="protein sequence ID" value="PSN66574.1"/>
    <property type="molecule type" value="Genomic_DNA"/>
</dbReference>
<name>A0A2T2NMB8_CORCC</name>
<reference evidence="1 2" key="1">
    <citation type="journal article" date="2018" name="Front. Microbiol.">
        <title>Genome-Wide Analysis of Corynespora cassiicola Leaf Fall Disease Putative Effectors.</title>
        <authorList>
            <person name="Lopez D."/>
            <person name="Ribeiro S."/>
            <person name="Label P."/>
            <person name="Fumanal B."/>
            <person name="Venisse J.S."/>
            <person name="Kohler A."/>
            <person name="de Oliveira R.R."/>
            <person name="Labutti K."/>
            <person name="Lipzen A."/>
            <person name="Lail K."/>
            <person name="Bauer D."/>
            <person name="Ohm R.A."/>
            <person name="Barry K.W."/>
            <person name="Spatafora J."/>
            <person name="Grigoriev I.V."/>
            <person name="Martin F.M."/>
            <person name="Pujade-Renaud V."/>
        </authorList>
    </citation>
    <scope>NUCLEOTIDE SEQUENCE [LARGE SCALE GENOMIC DNA]</scope>
    <source>
        <strain evidence="1 2">Philippines</strain>
    </source>
</reference>
<proteinExistence type="predicted"/>
<dbReference type="AlphaFoldDB" id="A0A2T2NMB8"/>
<gene>
    <name evidence="1" type="ORF">BS50DRAFT_620816</name>
</gene>
<accession>A0A2T2NMB8</accession>